<dbReference type="Pfam" id="PF11887">
    <property type="entry name" value="Mce4_CUP1"/>
    <property type="match status" value="1"/>
</dbReference>
<proteinExistence type="predicted"/>
<dbReference type="Pfam" id="PF02470">
    <property type="entry name" value="MlaD"/>
    <property type="match status" value="1"/>
</dbReference>
<feature type="region of interest" description="Disordered" evidence="1">
    <location>
        <begin position="332"/>
        <end position="378"/>
    </location>
</feature>
<dbReference type="InterPro" id="IPR005693">
    <property type="entry name" value="Mce"/>
</dbReference>
<protein>
    <submittedName>
        <fullName evidence="4">Uncharacterized protein</fullName>
    </submittedName>
</protein>
<dbReference type="KEGG" id="aab:A4R43_11805"/>
<evidence type="ECO:0000313" key="5">
    <source>
        <dbReference type="Proteomes" id="UP000250434"/>
    </source>
</evidence>
<accession>A0A344L527</accession>
<dbReference type="Proteomes" id="UP000250434">
    <property type="component" value="Chromosome"/>
</dbReference>
<dbReference type="RefSeq" id="WP_162788416.1">
    <property type="nucleotide sequence ID" value="NZ_CP015163.1"/>
</dbReference>
<evidence type="ECO:0000259" key="2">
    <source>
        <dbReference type="Pfam" id="PF02470"/>
    </source>
</evidence>
<dbReference type="PANTHER" id="PTHR33371">
    <property type="entry name" value="INTERMEMBRANE PHOSPHOLIPID TRANSPORT SYSTEM BINDING PROTEIN MLAD-RELATED"/>
    <property type="match status" value="1"/>
</dbReference>
<reference evidence="4 5" key="1">
    <citation type="submission" date="2016-04" db="EMBL/GenBank/DDBJ databases">
        <title>Complete genome sequence and analysis of deep-sea sediment isolate, Amycolatopsis sp. WP1.</title>
        <authorList>
            <person name="Wang H."/>
            <person name="Chen S."/>
            <person name="Wu Q."/>
        </authorList>
    </citation>
    <scope>NUCLEOTIDE SEQUENCE [LARGE SCALE GENOMIC DNA]</scope>
    <source>
        <strain evidence="4 5">WP1</strain>
    </source>
</reference>
<keyword evidence="5" id="KW-1185">Reference proteome</keyword>
<feature type="domain" description="Mce/MlaD" evidence="2">
    <location>
        <begin position="37"/>
        <end position="112"/>
    </location>
</feature>
<sequence length="402" mass="41260">MSARWRQAAGGLFGVAVLLAASVTVVAFRAGAWRDEPELTLVVPASAGPLRAQSPVQFRGIVVGTVTEVRGGPRESVLTLAFTPDSLETVPAGVKARLLPRTLFGDQYVDLAGTGAPGLAAGGRIPHDDSARSVQLYEAATRLYDLLSAVRPSELSAALNAVADALRGKGEHLGRLIDDAHAVAGAAGPELTALLAELPKVSTLTGELARSAPDLFRALDDAVAISDTFVARQDDFKSLLLAGADVGAAAEALLLDNTDRTIKIIQNAAPVLDTAAAHPGALTATVNNLGSLLDAVGRAFAHGPWVKLEAPVTLDSPRPYTAEDCPRYGSLAGPNCGTAPPPPEPLPLPEPTPPGGTVGPVGGAPEKEQLRQLFPSPPGRSTLDLLGLLAGPILRGGQVRAG</sequence>
<dbReference type="GO" id="GO:0005576">
    <property type="term" value="C:extracellular region"/>
    <property type="evidence" value="ECO:0007669"/>
    <property type="project" value="TreeGrafter"/>
</dbReference>
<dbReference type="EMBL" id="CP015163">
    <property type="protein sequence ID" value="AXB43151.1"/>
    <property type="molecule type" value="Genomic_DNA"/>
</dbReference>
<dbReference type="InterPro" id="IPR003399">
    <property type="entry name" value="Mce/MlaD"/>
</dbReference>
<gene>
    <name evidence="4" type="ORF">A4R43_11805</name>
</gene>
<evidence type="ECO:0000313" key="4">
    <source>
        <dbReference type="EMBL" id="AXB43151.1"/>
    </source>
</evidence>
<dbReference type="AlphaFoldDB" id="A0A344L527"/>
<evidence type="ECO:0000256" key="1">
    <source>
        <dbReference type="SAM" id="MobiDB-lite"/>
    </source>
</evidence>
<dbReference type="InterPro" id="IPR024516">
    <property type="entry name" value="Mce_C"/>
</dbReference>
<organism evidence="4 5">
    <name type="scientific">Amycolatopsis albispora</name>
    <dbReference type="NCBI Taxonomy" id="1804986"/>
    <lineage>
        <taxon>Bacteria</taxon>
        <taxon>Bacillati</taxon>
        <taxon>Actinomycetota</taxon>
        <taxon>Actinomycetes</taxon>
        <taxon>Pseudonocardiales</taxon>
        <taxon>Pseudonocardiaceae</taxon>
        <taxon>Amycolatopsis</taxon>
    </lineage>
</organism>
<dbReference type="InterPro" id="IPR052336">
    <property type="entry name" value="MlaD_Phospholipid_Transporter"/>
</dbReference>
<feature type="compositionally biased region" description="Pro residues" evidence="1">
    <location>
        <begin position="339"/>
        <end position="354"/>
    </location>
</feature>
<feature type="domain" description="Mammalian cell entry C-terminal" evidence="3">
    <location>
        <begin position="119"/>
        <end position="334"/>
    </location>
</feature>
<dbReference type="GO" id="GO:0051701">
    <property type="term" value="P:biological process involved in interaction with host"/>
    <property type="evidence" value="ECO:0007669"/>
    <property type="project" value="TreeGrafter"/>
</dbReference>
<name>A0A344L527_9PSEU</name>
<evidence type="ECO:0000259" key="3">
    <source>
        <dbReference type="Pfam" id="PF11887"/>
    </source>
</evidence>
<dbReference type="PANTHER" id="PTHR33371:SF19">
    <property type="entry name" value="MCE-FAMILY PROTEIN MCE4A"/>
    <property type="match status" value="1"/>
</dbReference>
<dbReference type="NCBIfam" id="TIGR00996">
    <property type="entry name" value="Mtu_fam_mce"/>
    <property type="match status" value="1"/>
</dbReference>